<feature type="region of interest" description="Disordered" evidence="1">
    <location>
        <begin position="346"/>
        <end position="374"/>
    </location>
</feature>
<evidence type="ECO:0000313" key="3">
    <source>
        <dbReference type="Proteomes" id="UP000042958"/>
    </source>
</evidence>
<dbReference type="EMBL" id="CDHK01000006">
    <property type="protein sequence ID" value="CEJ58675.1"/>
    <property type="molecule type" value="Genomic_DNA"/>
</dbReference>
<dbReference type="OrthoDB" id="5401170at2759"/>
<organism evidence="2 3">
    <name type="scientific">Penicillium brasilianum</name>
    <dbReference type="NCBI Taxonomy" id="104259"/>
    <lineage>
        <taxon>Eukaryota</taxon>
        <taxon>Fungi</taxon>
        <taxon>Dikarya</taxon>
        <taxon>Ascomycota</taxon>
        <taxon>Pezizomycotina</taxon>
        <taxon>Eurotiomycetes</taxon>
        <taxon>Eurotiomycetidae</taxon>
        <taxon>Eurotiales</taxon>
        <taxon>Aspergillaceae</taxon>
        <taxon>Penicillium</taxon>
    </lineage>
</organism>
<dbReference type="AlphaFoldDB" id="A0A0F7TTA6"/>
<feature type="compositionally biased region" description="Polar residues" evidence="1">
    <location>
        <begin position="346"/>
        <end position="359"/>
    </location>
</feature>
<accession>A0A0F7TTA6</accession>
<name>A0A0F7TTA6_PENBI</name>
<protein>
    <submittedName>
        <fullName evidence="2">Uncharacterized protein</fullName>
    </submittedName>
</protein>
<keyword evidence="3" id="KW-1185">Reference proteome</keyword>
<proteinExistence type="predicted"/>
<reference evidence="3" key="1">
    <citation type="journal article" date="2015" name="Genome Announc.">
        <title>Draft genome sequence of the fungus Penicillium brasilianum MG11.</title>
        <authorList>
            <person name="Horn F."/>
            <person name="Linde J."/>
            <person name="Mattern D.J."/>
            <person name="Walther G."/>
            <person name="Guthke R."/>
            <person name="Brakhage A.A."/>
            <person name="Valiante V."/>
        </authorList>
    </citation>
    <scope>NUCLEOTIDE SEQUENCE [LARGE SCALE GENOMIC DNA]</scope>
    <source>
        <strain evidence="3">MG11</strain>
    </source>
</reference>
<evidence type="ECO:0000256" key="1">
    <source>
        <dbReference type="SAM" id="MobiDB-lite"/>
    </source>
</evidence>
<gene>
    <name evidence="2" type="ORF">PMG11_07325</name>
</gene>
<sequence>MLINNSRDSFPFIHLIRLRIPSVLSDLFSIIIPLSNHLFTRFFTMSEFDSRFIRRLVGTKVTTFLEFDALQQPSAVSSSASAASLSAAPLGASPPRISPLAASPSAVSLATDSAAAATLNTATSTTAPSISLSGSPPLEIGCSWIITKKLSENAVHLTQKDADMGCGPPMAVGKFLCYLEEDPTRIAFMRIYYQIPITGTEDADLATLAQQIQPPQVCGELEAFRLLMSQGCSSVPRFYGYCEKQQGEHDLVPGGFVKYVVWEKVPGEPLTAEFFWSLDLGTREDIRVHFRAAFEEMLRCGVKPDMSRISKIIYDQSTGNVLVASQASEEDGQSVINWNGQTPVMSSTGWPSHMTTETGPLTRRNGSIKKSAVL</sequence>
<evidence type="ECO:0000313" key="2">
    <source>
        <dbReference type="EMBL" id="CEJ58675.1"/>
    </source>
</evidence>
<dbReference type="Proteomes" id="UP000042958">
    <property type="component" value="Unassembled WGS sequence"/>
</dbReference>